<dbReference type="OrthoDB" id="2620554at2"/>
<accession>A0A229P5T3</accession>
<reference evidence="1 2" key="1">
    <citation type="submission" date="2017-07" db="EMBL/GenBank/DDBJ databases">
        <title>Paenibacillus herberti R33 genome sequencing and assembly.</title>
        <authorList>
            <person name="Su W."/>
        </authorList>
    </citation>
    <scope>NUCLEOTIDE SEQUENCE [LARGE SCALE GENOMIC DNA]</scope>
    <source>
        <strain evidence="1 2">R33</strain>
    </source>
</reference>
<comment type="caution">
    <text evidence="1">The sequence shown here is derived from an EMBL/GenBank/DDBJ whole genome shotgun (WGS) entry which is preliminary data.</text>
</comment>
<sequence length="582" mass="60864">MHEQVASRIGVTSITVIIPDFFRASTLIAHKFFFLRGAIMNDERYEKAELRSFKPHTEECCKPCPKPPARNCLIRFTPLQADIFEELLDDLIASIQPAFSPPMGPLPSVFKVLQNLFKSMSLSLRDQADLFAATELPITAYEQSEGWSTALIAATQTALTELYALSLLACVSGPVKDGWVIRIREAETNLAGIENLVPPVIFGTLLAFNGGSSIAHLKYLSGLPNLGVIVGSDFISESIPVISLSSVGVSTALFPNTNYAFSMPQAATITAFSAGFIPGDITIEGGSVSIQAQLCRASPSAAPDAFFEPVPGAVIPMSPTLTGNISGFSCAGSLTGLNIPLDAEDRFIILFTASSTGANVSPTTISGTIGANLTLELPNFEILETIVLPFAGATLLDLDYATTNGAPTSSGVIGFGLSESIPSSPGQSLTLNPSFTPFSTSVPQGGVITSVAVYFGVPANTVITGNGFLNIEVMLYRFVAPDMTASPIPDFAIQMPGLATGTYPDGSPGIHAIATDLNIEIGPNDRVLLVFTASFSGSIGSTNSVTGSASGGIAVSALPNNQDDLADSPSLPTAIPIEEELL</sequence>
<dbReference type="RefSeq" id="WP_089524284.1">
    <property type="nucleotide sequence ID" value="NZ_NMUQ01000001.1"/>
</dbReference>
<organism evidence="1 2">
    <name type="scientific">Paenibacillus herberti</name>
    <dbReference type="NCBI Taxonomy" id="1619309"/>
    <lineage>
        <taxon>Bacteria</taxon>
        <taxon>Bacillati</taxon>
        <taxon>Bacillota</taxon>
        <taxon>Bacilli</taxon>
        <taxon>Bacillales</taxon>
        <taxon>Paenibacillaceae</taxon>
        <taxon>Paenibacillus</taxon>
    </lineage>
</organism>
<dbReference type="Proteomes" id="UP000215145">
    <property type="component" value="Unassembled WGS sequence"/>
</dbReference>
<dbReference type="AlphaFoldDB" id="A0A229P5T3"/>
<name>A0A229P5T3_9BACL</name>
<keyword evidence="2" id="KW-1185">Reference proteome</keyword>
<protein>
    <submittedName>
        <fullName evidence="1">Uncharacterized protein</fullName>
    </submittedName>
</protein>
<proteinExistence type="predicted"/>
<evidence type="ECO:0000313" key="2">
    <source>
        <dbReference type="Proteomes" id="UP000215145"/>
    </source>
</evidence>
<dbReference type="EMBL" id="NMUQ01000001">
    <property type="protein sequence ID" value="OXM17209.1"/>
    <property type="molecule type" value="Genomic_DNA"/>
</dbReference>
<evidence type="ECO:0000313" key="1">
    <source>
        <dbReference type="EMBL" id="OXM17209.1"/>
    </source>
</evidence>
<gene>
    <name evidence="1" type="ORF">CGZ75_11550</name>
</gene>